<sequence length="38" mass="4305">MAAIETAMLGDDWMPADLLFSYCITMLLFVGREKEKPP</sequence>
<dbReference type="EMBL" id="OOFM01000001">
    <property type="protein sequence ID" value="SPL61867.1"/>
    <property type="molecule type" value="Genomic_DNA"/>
</dbReference>
<accession>A0A2P9HCP7</accession>
<dbReference type="Proteomes" id="UP000246073">
    <property type="component" value="Unassembled WGS sequence"/>
</dbReference>
<gene>
    <name evidence="1" type="ORF">OHAE_4659</name>
</gene>
<evidence type="ECO:0000313" key="1">
    <source>
        <dbReference type="EMBL" id="SPL61867.1"/>
    </source>
</evidence>
<evidence type="ECO:0000313" key="2">
    <source>
        <dbReference type="Proteomes" id="UP000246073"/>
    </source>
</evidence>
<name>A0A2P9HCP7_9HYPH</name>
<protein>
    <submittedName>
        <fullName evidence="1">Uncharacterized protein</fullName>
    </submittedName>
</protein>
<organism evidence="1 2">
    <name type="scientific">Ochrobactrum soli</name>
    <dbReference type="NCBI Taxonomy" id="2448455"/>
    <lineage>
        <taxon>Bacteria</taxon>
        <taxon>Pseudomonadati</taxon>
        <taxon>Pseudomonadota</taxon>
        <taxon>Alphaproteobacteria</taxon>
        <taxon>Hyphomicrobiales</taxon>
        <taxon>Brucellaceae</taxon>
        <taxon>Brucella/Ochrobactrum group</taxon>
        <taxon>Ochrobactrum</taxon>
    </lineage>
</organism>
<proteinExistence type="predicted"/>
<reference evidence="2" key="1">
    <citation type="submission" date="2017-12" db="EMBL/GenBank/DDBJ databases">
        <authorList>
            <person name="Diaz M."/>
        </authorList>
    </citation>
    <scope>NUCLEOTIDE SEQUENCE [LARGE SCALE GENOMIC DNA]</scope>
    <source>
        <strain evidence="2">FI11154</strain>
    </source>
</reference>
<dbReference type="AlphaFoldDB" id="A0A2P9HCP7"/>